<proteinExistence type="predicted"/>
<dbReference type="RefSeq" id="WP_077349626.1">
    <property type="nucleotide sequence ID" value="NZ_CP019607.1"/>
</dbReference>
<organism evidence="3 4">
    <name type="scientific">Tessaracoccus flavescens</name>
    <dbReference type="NCBI Taxonomy" id="399497"/>
    <lineage>
        <taxon>Bacteria</taxon>
        <taxon>Bacillati</taxon>
        <taxon>Actinomycetota</taxon>
        <taxon>Actinomycetes</taxon>
        <taxon>Propionibacteriales</taxon>
        <taxon>Propionibacteriaceae</taxon>
        <taxon>Tessaracoccus</taxon>
    </lineage>
</organism>
<feature type="compositionally biased region" description="Low complexity" evidence="1">
    <location>
        <begin position="1"/>
        <end position="18"/>
    </location>
</feature>
<feature type="transmembrane region" description="Helical" evidence="2">
    <location>
        <begin position="118"/>
        <end position="139"/>
    </location>
</feature>
<keyword evidence="2" id="KW-1133">Transmembrane helix</keyword>
<reference evidence="3 4" key="1">
    <citation type="journal article" date="2008" name="Int. J. Syst. Evol. Microbiol.">
        <title>Tessaracoccus flavescens sp. nov., isolated from marine sediment.</title>
        <authorList>
            <person name="Lee D.W."/>
            <person name="Lee S.D."/>
        </authorList>
    </citation>
    <scope>NUCLEOTIDE SEQUENCE [LARGE SCALE GENOMIC DNA]</scope>
    <source>
        <strain evidence="3 4">SST-39T</strain>
    </source>
</reference>
<keyword evidence="2" id="KW-0812">Transmembrane</keyword>
<feature type="transmembrane region" description="Helical" evidence="2">
    <location>
        <begin position="80"/>
        <end position="98"/>
    </location>
</feature>
<keyword evidence="4" id="KW-1185">Reference proteome</keyword>
<keyword evidence="2" id="KW-0472">Membrane</keyword>
<evidence type="ECO:0008006" key="5">
    <source>
        <dbReference type="Google" id="ProtNLM"/>
    </source>
</evidence>
<sequence length="148" mass="15632">MNWAQPGQGASSGQGAPPDGWSNPPTRYDERQVSDGFGGGGQIEIVTPNKPPMLWLGIGLVLIVAAFIVALIGQTATTGLIGWVLAGPLAIGAMAMFVTADAKRRESGWYAPSDLAEWGRRILIIAALVAVALCAWFIANDVARGMWR</sequence>
<dbReference type="STRING" id="399497.BW733_08535"/>
<accession>A0A1Q2CXP2</accession>
<name>A0A1Q2CXP2_9ACTN</name>
<dbReference type="Proteomes" id="UP000188235">
    <property type="component" value="Chromosome"/>
</dbReference>
<evidence type="ECO:0000256" key="2">
    <source>
        <dbReference type="SAM" id="Phobius"/>
    </source>
</evidence>
<evidence type="ECO:0000256" key="1">
    <source>
        <dbReference type="SAM" id="MobiDB-lite"/>
    </source>
</evidence>
<feature type="transmembrane region" description="Helical" evidence="2">
    <location>
        <begin position="53"/>
        <end position="73"/>
    </location>
</feature>
<dbReference type="EMBL" id="CP019607">
    <property type="protein sequence ID" value="AQP50869.1"/>
    <property type="molecule type" value="Genomic_DNA"/>
</dbReference>
<dbReference type="KEGG" id="tfa:BW733_08535"/>
<evidence type="ECO:0000313" key="4">
    <source>
        <dbReference type="Proteomes" id="UP000188235"/>
    </source>
</evidence>
<dbReference type="AlphaFoldDB" id="A0A1Q2CXP2"/>
<dbReference type="OrthoDB" id="3728208at2"/>
<feature type="region of interest" description="Disordered" evidence="1">
    <location>
        <begin position="1"/>
        <end position="33"/>
    </location>
</feature>
<protein>
    <recommendedName>
        <fullName evidence="5">Transmembrane protein</fullName>
    </recommendedName>
</protein>
<evidence type="ECO:0000313" key="3">
    <source>
        <dbReference type="EMBL" id="AQP50869.1"/>
    </source>
</evidence>
<gene>
    <name evidence="3" type="ORF">BW733_08535</name>
</gene>